<dbReference type="Gene3D" id="3.30.1370.60">
    <property type="entry name" value="Hypothetical oxidoreductase yiak, domain 2"/>
    <property type="match status" value="1"/>
</dbReference>
<dbReference type="InterPro" id="IPR036111">
    <property type="entry name" value="Mal/L-sulfo/L-lacto_DH-like_sf"/>
</dbReference>
<dbReference type="RefSeq" id="WP_109792257.1">
    <property type="nucleotide sequence ID" value="NZ_PHIG01000039.1"/>
</dbReference>
<name>A0A2M9FZ83_9PROT</name>
<dbReference type="InterPro" id="IPR003767">
    <property type="entry name" value="Malate/L-lactate_DH-like"/>
</dbReference>
<dbReference type="SUPFAM" id="SSF89733">
    <property type="entry name" value="L-sulfolactate dehydrogenase-like"/>
    <property type="match status" value="1"/>
</dbReference>
<evidence type="ECO:0000313" key="4">
    <source>
        <dbReference type="Proteomes" id="UP000229498"/>
    </source>
</evidence>
<sequence>MSERYDAARLKRFAADLLRKAGMPADRAGVVAEMLVDADLMGHDTHGLNLAPQYLEALASREMPRTGEPKVLSDTGPAVLWDGNYLSGVWLVRHAMDTAMARAREYGLCALSIRRSGHIACLASFLPVATARGFMMLLFSSDPANRGVAPHGATEPVYTPNPIGVGIPTPGDPVLIDISASITTMGLTGRAGADGERLAGKWLVDADGQASDDPAVFGDGGALLPLGGLDSGHKGFGLGLMVEAMTSGLAGFGRREKPGQHGASVMVMLIDPEASGGLESFAAETGFLADACRAARRPKGAPAVRLPGERALKLKREQEKRGVELYPDIMPRLAEWAERLRVPAPNPIRGKGSET</sequence>
<dbReference type="AlphaFoldDB" id="A0A2M9FZ83"/>
<dbReference type="EMBL" id="PHIG01000039">
    <property type="protein sequence ID" value="PJK28782.1"/>
    <property type="molecule type" value="Genomic_DNA"/>
</dbReference>
<gene>
    <name evidence="3" type="ORF">CVT23_15740</name>
</gene>
<dbReference type="Proteomes" id="UP000229498">
    <property type="component" value="Unassembled WGS sequence"/>
</dbReference>
<protein>
    <submittedName>
        <fullName evidence="3">Lactate dehydrogenase</fullName>
    </submittedName>
</protein>
<dbReference type="InterPro" id="IPR043144">
    <property type="entry name" value="Mal/L-sulf/L-lact_DH-like_ah"/>
</dbReference>
<comment type="similarity">
    <text evidence="1">Belongs to the LDH2/MDH2 oxidoreductase family.</text>
</comment>
<dbReference type="GO" id="GO:0016491">
    <property type="term" value="F:oxidoreductase activity"/>
    <property type="evidence" value="ECO:0007669"/>
    <property type="project" value="UniProtKB-KW"/>
</dbReference>
<proteinExistence type="inferred from homology"/>
<dbReference type="Pfam" id="PF02615">
    <property type="entry name" value="Ldh_2"/>
    <property type="match status" value="1"/>
</dbReference>
<keyword evidence="2" id="KW-0560">Oxidoreductase</keyword>
<evidence type="ECO:0000256" key="2">
    <source>
        <dbReference type="ARBA" id="ARBA00023002"/>
    </source>
</evidence>
<dbReference type="PANTHER" id="PTHR11091:SF0">
    <property type="entry name" value="MALATE DEHYDROGENASE"/>
    <property type="match status" value="1"/>
</dbReference>
<dbReference type="Gene3D" id="1.10.1530.10">
    <property type="match status" value="1"/>
</dbReference>
<comment type="caution">
    <text evidence="3">The sequence shown here is derived from an EMBL/GenBank/DDBJ whole genome shotgun (WGS) entry which is preliminary data.</text>
</comment>
<dbReference type="PANTHER" id="PTHR11091">
    <property type="entry name" value="OXIDOREDUCTASE-RELATED"/>
    <property type="match status" value="1"/>
</dbReference>
<reference evidence="3 4" key="1">
    <citation type="submission" date="2017-11" db="EMBL/GenBank/DDBJ databases">
        <title>Draft genome sequence of Rhizobiales bacterium SY3-13.</title>
        <authorList>
            <person name="Sun C."/>
        </authorList>
    </citation>
    <scope>NUCLEOTIDE SEQUENCE [LARGE SCALE GENOMIC DNA]</scope>
    <source>
        <strain evidence="3 4">SY3-13</strain>
    </source>
</reference>
<accession>A0A2M9FZ83</accession>
<dbReference type="InterPro" id="IPR043143">
    <property type="entry name" value="Mal/L-sulf/L-lact_DH-like_NADP"/>
</dbReference>
<keyword evidence="4" id="KW-1185">Reference proteome</keyword>
<dbReference type="OrthoDB" id="9811519at2"/>
<evidence type="ECO:0000313" key="3">
    <source>
        <dbReference type="EMBL" id="PJK28782.1"/>
    </source>
</evidence>
<evidence type="ECO:0000256" key="1">
    <source>
        <dbReference type="ARBA" id="ARBA00006056"/>
    </source>
</evidence>
<organism evidence="3 4">
    <name type="scientific">Minwuia thermotolerans</name>
    <dbReference type="NCBI Taxonomy" id="2056226"/>
    <lineage>
        <taxon>Bacteria</taxon>
        <taxon>Pseudomonadati</taxon>
        <taxon>Pseudomonadota</taxon>
        <taxon>Alphaproteobacteria</taxon>
        <taxon>Minwuiales</taxon>
        <taxon>Minwuiaceae</taxon>
        <taxon>Minwuia</taxon>
    </lineage>
</organism>